<dbReference type="CDD" id="cd00198">
    <property type="entry name" value="vWFA"/>
    <property type="match status" value="1"/>
</dbReference>
<evidence type="ECO:0000313" key="3">
    <source>
        <dbReference type="EMBL" id="SFM36874.1"/>
    </source>
</evidence>
<proteinExistence type="predicted"/>
<dbReference type="AlphaFoldDB" id="A0A1I4QA07"/>
<organism evidence="3 4">
    <name type="scientific">Shimia aestuarii</name>
    <dbReference type="NCBI Taxonomy" id="254406"/>
    <lineage>
        <taxon>Bacteria</taxon>
        <taxon>Pseudomonadati</taxon>
        <taxon>Pseudomonadota</taxon>
        <taxon>Alphaproteobacteria</taxon>
        <taxon>Rhodobacterales</taxon>
        <taxon>Roseobacteraceae</taxon>
    </lineage>
</organism>
<dbReference type="Pfam" id="PF17803">
    <property type="entry name" value="Cadherin_4"/>
    <property type="match status" value="1"/>
</dbReference>
<evidence type="ECO:0000256" key="1">
    <source>
        <dbReference type="SAM" id="MobiDB-lite"/>
    </source>
</evidence>
<dbReference type="EMBL" id="FOTQ01000006">
    <property type="protein sequence ID" value="SFM36874.1"/>
    <property type="molecule type" value="Genomic_DNA"/>
</dbReference>
<feature type="region of interest" description="Disordered" evidence="1">
    <location>
        <begin position="1"/>
        <end position="38"/>
    </location>
</feature>
<dbReference type="Gene3D" id="2.150.10.10">
    <property type="entry name" value="Serralysin-like metalloprotease, C-terminal"/>
    <property type="match status" value="1"/>
</dbReference>
<evidence type="ECO:0000313" key="4">
    <source>
        <dbReference type="Proteomes" id="UP000199144"/>
    </source>
</evidence>
<dbReference type="Proteomes" id="UP000199144">
    <property type="component" value="Unassembled WGS sequence"/>
</dbReference>
<feature type="region of interest" description="Disordered" evidence="1">
    <location>
        <begin position="107"/>
        <end position="142"/>
    </location>
</feature>
<dbReference type="Pfam" id="PF17963">
    <property type="entry name" value="Big_9"/>
    <property type="match status" value="1"/>
</dbReference>
<dbReference type="PROSITE" id="PS50234">
    <property type="entry name" value="VWFA"/>
    <property type="match status" value="1"/>
</dbReference>
<dbReference type="OrthoDB" id="9773411at2"/>
<name>A0A1I4QA07_9RHOB</name>
<sequence length="815" mass="83612">NDSAVISGDTDATLAENTPAVSGNLDHADPDSADPDDLFQPVTTATASDQGYGTFTVSAAGLWTYLLDNTNPLVDALSPGETLTDSFTVLTGDGTPQIVTITITGTNDAPRITSSSDDASGSVTEGSETTSTSGNLSAYDPDNGSSVTWTGSAAGLYGAFVIAANGDWKYSLDNTLADSLPGGAVVTETFTVTVTDNYGATAEQDVVITVFGTNDAPILASEVIVQVAPGDSVTGTLTATDPDSSGPLTFTQGGLTPANGSVTIDTNGNFTYTPTQGFLGIDRFEYTVTDPEGGTSTSIVTIEVIQTSGGGDDDKAVSLDISLDATPDGPAGAVNVGVTPVDATAINLVFALDRSGSIGATGWAEQTEAVASAIEQLAEQFKGSATSVDIKIITYATDVTSLDTYDLLDTTLPDTVRALPYTRGLTNWTGALTEAKSFFDGEPTDESNFLFFITDGDPTSGGWQTVLADLKDVAENGYTVNIEAFGIGDSVNFTNLLEFDPTPVQLNSPTDLLDALTETPVFSPELVTFELTLEVDGVDFGVIADISSPALVADGLGYIFALAEIPGLADLLGDSNRFSVLVGFDLDGDPSTTEVSLFATEVVSASDSSVTLVGLNESDLLVGSDETDDISGAGGNDILMGFGGDDLLDGGTGADTVFAGAGDDRLIIGDIPLAMERLDGGEGRDVLDVDIAGDLGSDLLPTLSLKDIEAIDMQNGLVNQLELSLSDIVDLSSTADTLLESLLAAALPESAMVYGDGGDTLTLLNGVDGAFQHAAGKSVDDGEGNLFEIYEYVSGGSILATIAIDEDILVTTAPP</sequence>
<dbReference type="SUPFAM" id="SSF53300">
    <property type="entry name" value="vWA-like"/>
    <property type="match status" value="1"/>
</dbReference>
<dbReference type="SMART" id="SM00327">
    <property type="entry name" value="VWA"/>
    <property type="match status" value="1"/>
</dbReference>
<dbReference type="InterPro" id="IPR040853">
    <property type="entry name" value="RapA2_cadherin-like"/>
</dbReference>
<dbReference type="NCBIfam" id="TIGR01965">
    <property type="entry name" value="VCBS_repeat"/>
    <property type="match status" value="3"/>
</dbReference>
<dbReference type="Gene3D" id="2.60.40.10">
    <property type="entry name" value="Immunoglobulins"/>
    <property type="match status" value="2"/>
</dbReference>
<feature type="compositionally biased region" description="Polar residues" evidence="1">
    <location>
        <begin position="107"/>
        <end position="119"/>
    </location>
</feature>
<dbReference type="InterPro" id="IPR036465">
    <property type="entry name" value="vWFA_dom_sf"/>
</dbReference>
<gene>
    <name evidence="3" type="ORF">SAMN04488042_106252</name>
</gene>
<dbReference type="Gene3D" id="2.60.40.2810">
    <property type="match status" value="1"/>
</dbReference>
<feature type="compositionally biased region" description="Low complexity" evidence="1">
    <location>
        <begin position="120"/>
        <end position="134"/>
    </location>
</feature>
<dbReference type="Gene3D" id="3.40.50.410">
    <property type="entry name" value="von Willebrand factor, type A domain"/>
    <property type="match status" value="1"/>
</dbReference>
<protein>
    <submittedName>
        <fullName evidence="3">VCBS repeat-containing protein</fullName>
    </submittedName>
</protein>
<dbReference type="InterPro" id="IPR013783">
    <property type="entry name" value="Ig-like_fold"/>
</dbReference>
<evidence type="ECO:0000259" key="2">
    <source>
        <dbReference type="PROSITE" id="PS50234"/>
    </source>
</evidence>
<dbReference type="PROSITE" id="PS00330">
    <property type="entry name" value="HEMOLYSIN_CALCIUM"/>
    <property type="match status" value="1"/>
</dbReference>
<dbReference type="InterPro" id="IPR018511">
    <property type="entry name" value="Hemolysin-typ_Ca-bd_CS"/>
</dbReference>
<dbReference type="InterPro" id="IPR002035">
    <property type="entry name" value="VWF_A"/>
</dbReference>
<dbReference type="InterPro" id="IPR011049">
    <property type="entry name" value="Serralysin-like_metalloprot_C"/>
</dbReference>
<dbReference type="InterPro" id="IPR010221">
    <property type="entry name" value="VCBS_dom"/>
</dbReference>
<dbReference type="Pfam" id="PF00092">
    <property type="entry name" value="VWA"/>
    <property type="match status" value="1"/>
</dbReference>
<dbReference type="PRINTS" id="PR00313">
    <property type="entry name" value="CABNDNGRPT"/>
</dbReference>
<reference evidence="3 4" key="1">
    <citation type="submission" date="2016-10" db="EMBL/GenBank/DDBJ databases">
        <authorList>
            <person name="de Groot N.N."/>
        </authorList>
    </citation>
    <scope>NUCLEOTIDE SEQUENCE [LARGE SCALE GENOMIC DNA]</scope>
    <source>
        <strain evidence="3 4">DSM 15283</strain>
    </source>
</reference>
<feature type="domain" description="VWFA" evidence="2">
    <location>
        <begin position="347"/>
        <end position="526"/>
    </location>
</feature>
<accession>A0A1I4QA07</accession>
<dbReference type="RefSeq" id="WP_131814392.1">
    <property type="nucleotide sequence ID" value="NZ_FOTQ01000006.1"/>
</dbReference>
<keyword evidence="4" id="KW-1185">Reference proteome</keyword>
<dbReference type="STRING" id="254406.SAMN04488042_106252"/>
<feature type="non-terminal residue" evidence="3">
    <location>
        <position position="1"/>
    </location>
</feature>